<feature type="compositionally biased region" description="Basic and acidic residues" evidence="4">
    <location>
        <begin position="1"/>
        <end position="11"/>
    </location>
</feature>
<feature type="compositionally biased region" description="Basic and acidic residues" evidence="4">
    <location>
        <begin position="42"/>
        <end position="67"/>
    </location>
</feature>
<dbReference type="GO" id="GO:0005524">
    <property type="term" value="F:ATP binding"/>
    <property type="evidence" value="ECO:0007669"/>
    <property type="project" value="UniProtKB-KW"/>
</dbReference>
<dbReference type="PROSITE" id="PS50893">
    <property type="entry name" value="ABC_TRANSPORTER_2"/>
    <property type="match status" value="1"/>
</dbReference>
<dbReference type="Gene3D" id="3.40.50.300">
    <property type="entry name" value="P-loop containing nucleotide triphosphate hydrolases"/>
    <property type="match status" value="1"/>
</dbReference>
<keyword evidence="3 6" id="KW-0067">ATP-binding</keyword>
<keyword evidence="7" id="KW-1185">Reference proteome</keyword>
<feature type="region of interest" description="Disordered" evidence="4">
    <location>
        <begin position="1"/>
        <end position="76"/>
    </location>
</feature>
<evidence type="ECO:0000256" key="4">
    <source>
        <dbReference type="SAM" id="MobiDB-lite"/>
    </source>
</evidence>
<dbReference type="Proteomes" id="UP000033111">
    <property type="component" value="Chromosome"/>
</dbReference>
<dbReference type="InterPro" id="IPR003593">
    <property type="entry name" value="AAA+_ATPase"/>
</dbReference>
<feature type="domain" description="ABC transporter" evidence="5">
    <location>
        <begin position="79"/>
        <end position="300"/>
    </location>
</feature>
<dbReference type="AlphaFoldDB" id="A0A0E3P804"/>
<dbReference type="PATRIC" id="fig|1434120.4.peg.4290"/>
<dbReference type="InterPro" id="IPR017871">
    <property type="entry name" value="ABC_transporter-like_CS"/>
</dbReference>
<dbReference type="KEGG" id="msw:MSSIT_3305"/>
<dbReference type="FunFam" id="3.40.50.300:FF:000032">
    <property type="entry name" value="Export ABC transporter ATP-binding protein"/>
    <property type="match status" value="1"/>
</dbReference>
<dbReference type="HOGENOM" id="CLU_000604_1_22_2"/>
<dbReference type="SMART" id="SM00382">
    <property type="entry name" value="AAA"/>
    <property type="match status" value="1"/>
</dbReference>
<dbReference type="GO" id="GO:0022857">
    <property type="term" value="F:transmembrane transporter activity"/>
    <property type="evidence" value="ECO:0007669"/>
    <property type="project" value="TreeGrafter"/>
</dbReference>
<reference evidence="6 7" key="1">
    <citation type="submission" date="2014-07" db="EMBL/GenBank/DDBJ databases">
        <title>Methanogenic archaea and the global carbon cycle.</title>
        <authorList>
            <person name="Henriksen J.R."/>
            <person name="Luke J."/>
            <person name="Reinhart S."/>
            <person name="Benedict M.N."/>
            <person name="Youngblut N.D."/>
            <person name="Metcalf M.E."/>
            <person name="Whitaker R.J."/>
            <person name="Metcalf W.W."/>
        </authorList>
    </citation>
    <scope>NUCLEOTIDE SEQUENCE [LARGE SCALE GENOMIC DNA]</scope>
    <source>
        <strain evidence="6 7">T4/M</strain>
    </source>
</reference>
<proteinExistence type="predicted"/>
<dbReference type="GO" id="GO:0016887">
    <property type="term" value="F:ATP hydrolysis activity"/>
    <property type="evidence" value="ECO:0007669"/>
    <property type="project" value="InterPro"/>
</dbReference>
<gene>
    <name evidence="6" type="ORF">MSSIT_3305</name>
</gene>
<protein>
    <submittedName>
        <fullName evidence="6">ABC transporter, ATP-binding protein</fullName>
    </submittedName>
</protein>
<dbReference type="PROSITE" id="PS00211">
    <property type="entry name" value="ABC_TRANSPORTER_1"/>
    <property type="match status" value="1"/>
</dbReference>
<dbReference type="PANTHER" id="PTHR24220">
    <property type="entry name" value="IMPORT ATP-BINDING PROTEIN"/>
    <property type="match status" value="1"/>
</dbReference>
<organism evidence="6 7">
    <name type="scientific">Methanosarcina siciliae T4/M</name>
    <dbReference type="NCBI Taxonomy" id="1434120"/>
    <lineage>
        <taxon>Archaea</taxon>
        <taxon>Methanobacteriati</taxon>
        <taxon>Methanobacteriota</taxon>
        <taxon>Stenosarchaea group</taxon>
        <taxon>Methanomicrobia</taxon>
        <taxon>Methanosarcinales</taxon>
        <taxon>Methanosarcinaceae</taxon>
        <taxon>Methanosarcina</taxon>
    </lineage>
</organism>
<evidence type="ECO:0000256" key="3">
    <source>
        <dbReference type="ARBA" id="ARBA00022840"/>
    </source>
</evidence>
<evidence type="ECO:0000256" key="1">
    <source>
        <dbReference type="ARBA" id="ARBA00022448"/>
    </source>
</evidence>
<dbReference type="InterPro" id="IPR027417">
    <property type="entry name" value="P-loop_NTPase"/>
</dbReference>
<dbReference type="EMBL" id="CP009506">
    <property type="protein sequence ID" value="AKB30024.1"/>
    <property type="molecule type" value="Genomic_DNA"/>
</dbReference>
<sequence length="300" mass="32987">MKTEILDHEVSSPENTNPKAGRSNGNEEKMPQEESLLASDETPDRGNSDEERIKCELPRSSRPERDVGGGNPHKGTPIIEVINVKKSYTLGDMEVPILHEINLTVWEGEFLAIMGPSGSGKSTLMNLIGFLDRPTEGKIVIKGLDINTLSDKEVARLRGLEIGFVFQTFNLIPRLTALENVELPTYANTREGVDTRKRAKDLLKMVGLEDRMHHRPGELSGGQSQRVAIARALINDPAILLADEPTGNLDSKTGCEILSMFTGLNEGGRTIVMITHDPEIAKYADRIVLVKDGIVQNNSE</sequence>
<dbReference type="Pfam" id="PF00005">
    <property type="entry name" value="ABC_tran"/>
    <property type="match status" value="1"/>
</dbReference>
<evidence type="ECO:0000259" key="5">
    <source>
        <dbReference type="PROSITE" id="PS50893"/>
    </source>
</evidence>
<evidence type="ECO:0000313" key="6">
    <source>
        <dbReference type="EMBL" id="AKB30024.1"/>
    </source>
</evidence>
<keyword evidence="2" id="KW-0547">Nucleotide-binding</keyword>
<dbReference type="GO" id="GO:0098796">
    <property type="term" value="C:membrane protein complex"/>
    <property type="evidence" value="ECO:0007669"/>
    <property type="project" value="UniProtKB-ARBA"/>
</dbReference>
<dbReference type="CDD" id="cd03255">
    <property type="entry name" value="ABC_MJ0796_LolCDE_FtsE"/>
    <property type="match status" value="1"/>
</dbReference>
<keyword evidence="1" id="KW-0813">Transport</keyword>
<evidence type="ECO:0000256" key="2">
    <source>
        <dbReference type="ARBA" id="ARBA00022741"/>
    </source>
</evidence>
<accession>A0A0E3P804</accession>
<dbReference type="PANTHER" id="PTHR24220:SF86">
    <property type="entry name" value="ABC TRANSPORTER ABCH.1"/>
    <property type="match status" value="1"/>
</dbReference>
<name>A0A0E3P804_9EURY</name>
<dbReference type="InterPro" id="IPR003439">
    <property type="entry name" value="ABC_transporter-like_ATP-bd"/>
</dbReference>
<evidence type="ECO:0000313" key="7">
    <source>
        <dbReference type="Proteomes" id="UP000033111"/>
    </source>
</evidence>
<dbReference type="GO" id="GO:0005886">
    <property type="term" value="C:plasma membrane"/>
    <property type="evidence" value="ECO:0007669"/>
    <property type="project" value="TreeGrafter"/>
</dbReference>
<dbReference type="InterPro" id="IPR017911">
    <property type="entry name" value="MacB-like_ATP-bd"/>
</dbReference>
<dbReference type="SUPFAM" id="SSF52540">
    <property type="entry name" value="P-loop containing nucleoside triphosphate hydrolases"/>
    <property type="match status" value="1"/>
</dbReference>
<dbReference type="InterPro" id="IPR015854">
    <property type="entry name" value="ABC_transpr_LolD-like"/>
</dbReference>